<organism evidence="2 3">
    <name type="scientific">Latimeria chalumnae</name>
    <name type="common">Coelacanth</name>
    <dbReference type="NCBI Taxonomy" id="7897"/>
    <lineage>
        <taxon>Eukaryota</taxon>
        <taxon>Metazoa</taxon>
        <taxon>Chordata</taxon>
        <taxon>Craniata</taxon>
        <taxon>Vertebrata</taxon>
        <taxon>Euteleostomi</taxon>
        <taxon>Coelacanthiformes</taxon>
        <taxon>Coelacanthidae</taxon>
        <taxon>Latimeria</taxon>
    </lineage>
</organism>
<dbReference type="KEGG" id="lcm:102366986"/>
<feature type="compositionally biased region" description="Basic and acidic residues" evidence="1">
    <location>
        <begin position="178"/>
        <end position="193"/>
    </location>
</feature>
<evidence type="ECO:0000313" key="3">
    <source>
        <dbReference type="Proteomes" id="UP000008672"/>
    </source>
</evidence>
<dbReference type="HOGENOM" id="CLU_045834_0_0_1"/>
<dbReference type="AlphaFoldDB" id="H3ALE9"/>
<evidence type="ECO:0000313" key="2">
    <source>
        <dbReference type="Ensembl" id="ENSLACP00000010470.2"/>
    </source>
</evidence>
<dbReference type="Proteomes" id="UP000008672">
    <property type="component" value="Unassembled WGS sequence"/>
</dbReference>
<dbReference type="Ensembl" id="ENSLACT00000010549.2">
    <property type="protein sequence ID" value="ENSLACP00000010470.2"/>
    <property type="gene ID" value="ENSLACG00000009224.2"/>
</dbReference>
<dbReference type="GO" id="GO:0042775">
    <property type="term" value="P:mitochondrial ATP synthesis coupled electron transport"/>
    <property type="evidence" value="ECO:0007669"/>
    <property type="project" value="TreeGrafter"/>
</dbReference>
<feature type="region of interest" description="Disordered" evidence="1">
    <location>
        <begin position="388"/>
        <end position="415"/>
    </location>
</feature>
<sequence>MAASLLRAGRAAGAFKTLQLEAWGLGRPALLAKLCTKSVDPQASKNVVAPVERAKLLARKTAVEFPKRLSSPMSCPPAKGETVASTSSNEVVSITEEERANFLSRKTLVVFPQRVQALPPPADESPKETNELNENRARLLAYKTLVEFPKRDQWPTLGAKMAVPKETLVAAAVADASVKREGELETKEPREEETSSSSSSDSDSDSDSDHEEEEIAVVIRKAKVELSDRERSVSNKELGLTVAERLPKMAEAEPTLRSASTEQARATPKKHAQPLKIVTAPPAGGLLESGNGSAALKQTETQKGEISSEMEPIEKIVLVEKTLVAEPVLQQLSAAQDVAEGKAEPEENVAAMEETVLRTTEKDAVREGKEIVSEEKTPVLTAEVSEEIFPETVAQSEPKDAPQEEEAAAAPTEQEFDISTYKNLQHHDYNTYTFLDLDLELSKSRLPQPSSGRESPRH</sequence>
<keyword evidence="3" id="KW-1185">Reference proteome</keyword>
<feature type="region of interest" description="Disordered" evidence="1">
    <location>
        <begin position="245"/>
        <end position="308"/>
    </location>
</feature>
<evidence type="ECO:0000256" key="1">
    <source>
        <dbReference type="SAM" id="MobiDB-lite"/>
    </source>
</evidence>
<dbReference type="PANTHER" id="PTHR17117:SF3">
    <property type="entry name" value="NADH DEHYDROGENASE [UBIQUINONE] FLAVOPROTEIN 3, MITOCHONDRIAL"/>
    <property type="match status" value="1"/>
</dbReference>
<dbReference type="STRING" id="7897.ENSLACP00000010470"/>
<dbReference type="GeneTree" id="ENSGT00390000012196"/>
<reference evidence="3" key="1">
    <citation type="submission" date="2011-08" db="EMBL/GenBank/DDBJ databases">
        <title>The draft genome of Latimeria chalumnae.</title>
        <authorList>
            <person name="Di Palma F."/>
            <person name="Alfoldi J."/>
            <person name="Johnson J."/>
            <person name="Berlin A."/>
            <person name="Gnerre S."/>
            <person name="Jaffe D."/>
            <person name="MacCallum I."/>
            <person name="Young S."/>
            <person name="Walker B.J."/>
            <person name="Lander E."/>
            <person name="Lindblad-Toh K."/>
        </authorList>
    </citation>
    <scope>NUCLEOTIDE SEQUENCE [LARGE SCALE GENOMIC DNA]</scope>
    <source>
        <strain evidence="3">Wild caught</strain>
    </source>
</reference>
<dbReference type="OMA" id="PVEKNHG"/>
<name>H3ALE9_LATCH</name>
<feature type="compositionally biased region" description="Acidic residues" evidence="1">
    <location>
        <begin position="202"/>
        <end position="215"/>
    </location>
</feature>
<dbReference type="Bgee" id="ENSLACG00000009224">
    <property type="expression patterns" value="Expressed in mesonephros and 6 other cell types or tissues"/>
</dbReference>
<dbReference type="RefSeq" id="XP_014349890.1">
    <property type="nucleotide sequence ID" value="XM_014494404.2"/>
</dbReference>
<dbReference type="GeneID" id="102366986"/>
<proteinExistence type="predicted"/>
<dbReference type="GO" id="GO:0005739">
    <property type="term" value="C:mitochondrion"/>
    <property type="evidence" value="ECO:0007669"/>
    <property type="project" value="InterPro"/>
</dbReference>
<feature type="region of interest" description="Disordered" evidence="1">
    <location>
        <begin position="338"/>
        <end position="362"/>
    </location>
</feature>
<accession>H3ALE9</accession>
<protein>
    <submittedName>
        <fullName evidence="2">NADH:ubiquinone oxidoreductase subunit V3</fullName>
    </submittedName>
</protein>
<feature type="region of interest" description="Disordered" evidence="1">
    <location>
        <begin position="178"/>
        <end position="216"/>
    </location>
</feature>
<feature type="compositionally biased region" description="Polar residues" evidence="1">
    <location>
        <begin position="290"/>
        <end position="305"/>
    </location>
</feature>
<dbReference type="Pfam" id="PF15880">
    <property type="entry name" value="NDUFV3"/>
    <property type="match status" value="1"/>
</dbReference>
<dbReference type="EMBL" id="AFYH01165363">
    <property type="status" value="NOT_ANNOTATED_CDS"/>
    <property type="molecule type" value="Genomic_DNA"/>
</dbReference>
<reference evidence="2" key="2">
    <citation type="submission" date="2025-08" db="UniProtKB">
        <authorList>
            <consortium name="Ensembl"/>
        </authorList>
    </citation>
    <scope>IDENTIFICATION</scope>
</reference>
<dbReference type="RefSeq" id="XP_014349888.1">
    <property type="nucleotide sequence ID" value="XM_014494402.2"/>
</dbReference>
<dbReference type="OrthoDB" id="6161911at2759"/>
<gene>
    <name evidence="2" type="primary">NDUFV3</name>
</gene>
<dbReference type="RefSeq" id="XP_014349889.1">
    <property type="nucleotide sequence ID" value="XM_014494403.2"/>
</dbReference>
<reference evidence="2" key="3">
    <citation type="submission" date="2025-09" db="UniProtKB">
        <authorList>
            <consortium name="Ensembl"/>
        </authorList>
    </citation>
    <scope>IDENTIFICATION</scope>
</reference>
<dbReference type="InParanoid" id="H3ALE9"/>
<dbReference type="PANTHER" id="PTHR17117">
    <property type="entry name" value="NADH-UBIQUINONE OXIDOREDUCTASE"/>
    <property type="match status" value="1"/>
</dbReference>
<dbReference type="GO" id="GO:0045271">
    <property type="term" value="C:respiratory chain complex I"/>
    <property type="evidence" value="ECO:0007669"/>
    <property type="project" value="InterPro"/>
</dbReference>
<dbReference type="EMBL" id="AFYH01165362">
    <property type="status" value="NOT_ANNOTATED_CDS"/>
    <property type="molecule type" value="Genomic_DNA"/>
</dbReference>
<dbReference type="InterPro" id="IPR026193">
    <property type="entry name" value="NDUFV3"/>
</dbReference>
<dbReference type="EMBL" id="AFYH01165361">
    <property type="status" value="NOT_ANNOTATED_CDS"/>
    <property type="molecule type" value="Genomic_DNA"/>
</dbReference>
<dbReference type="CTD" id="4731"/>
<dbReference type="eggNOG" id="ENOG502S46A">
    <property type="taxonomic scope" value="Eukaryota"/>
</dbReference>